<keyword evidence="2" id="KW-1185">Reference proteome</keyword>
<evidence type="ECO:0000313" key="1">
    <source>
        <dbReference type="EMBL" id="CAG8604784.1"/>
    </source>
</evidence>
<feature type="non-terminal residue" evidence="1">
    <location>
        <position position="1"/>
    </location>
</feature>
<name>A0ACA9MNZ0_9GLOM</name>
<proteinExistence type="predicted"/>
<accession>A0ACA9MNZ0</accession>
<dbReference type="Proteomes" id="UP000789920">
    <property type="component" value="Unassembled WGS sequence"/>
</dbReference>
<reference evidence="1" key="1">
    <citation type="submission" date="2021-06" db="EMBL/GenBank/DDBJ databases">
        <authorList>
            <person name="Kallberg Y."/>
            <person name="Tangrot J."/>
            <person name="Rosling A."/>
        </authorList>
    </citation>
    <scope>NUCLEOTIDE SEQUENCE</scope>
    <source>
        <strain evidence="1">MA461A</strain>
    </source>
</reference>
<organism evidence="1 2">
    <name type="scientific">Racocetra persica</name>
    <dbReference type="NCBI Taxonomy" id="160502"/>
    <lineage>
        <taxon>Eukaryota</taxon>
        <taxon>Fungi</taxon>
        <taxon>Fungi incertae sedis</taxon>
        <taxon>Mucoromycota</taxon>
        <taxon>Glomeromycotina</taxon>
        <taxon>Glomeromycetes</taxon>
        <taxon>Diversisporales</taxon>
        <taxon>Gigasporaceae</taxon>
        <taxon>Racocetra</taxon>
    </lineage>
</organism>
<dbReference type="EMBL" id="CAJVQC010009454">
    <property type="protein sequence ID" value="CAG8604784.1"/>
    <property type="molecule type" value="Genomic_DNA"/>
</dbReference>
<comment type="caution">
    <text evidence="1">The sequence shown here is derived from an EMBL/GenBank/DDBJ whole genome shotgun (WGS) entry which is preliminary data.</text>
</comment>
<evidence type="ECO:0000313" key="2">
    <source>
        <dbReference type="Proteomes" id="UP000789920"/>
    </source>
</evidence>
<protein>
    <submittedName>
        <fullName evidence="1">1450_t:CDS:1</fullName>
    </submittedName>
</protein>
<sequence>DSGIDLFEEKKFEEPLKFEVEVINIAINNKLIIDEFFYISIFEQQEQEVNKNNLYIDIQEYSFEPNIVIDIHNDKNRINIVTNVYNKNEIYDVANIYSKKSENNDIEVKVLG</sequence>
<gene>
    <name evidence="1" type="ORF">RPERSI_LOCUS6060</name>
</gene>